<dbReference type="PROSITE" id="PS51318">
    <property type="entry name" value="TAT"/>
    <property type="match status" value="1"/>
</dbReference>
<evidence type="ECO:0008006" key="4">
    <source>
        <dbReference type="Google" id="ProtNLM"/>
    </source>
</evidence>
<gene>
    <name evidence="2" type="ORF">BLTE_12590</name>
</gene>
<keyword evidence="3" id="KW-1185">Reference proteome</keyword>
<dbReference type="KEGG" id="blag:BLTE_12590"/>
<dbReference type="Proteomes" id="UP000266934">
    <property type="component" value="Chromosome"/>
</dbReference>
<evidence type="ECO:0000313" key="3">
    <source>
        <dbReference type="Proteomes" id="UP000266934"/>
    </source>
</evidence>
<dbReference type="EMBL" id="AP018907">
    <property type="protein sequence ID" value="BBF92574.1"/>
    <property type="molecule type" value="Genomic_DNA"/>
</dbReference>
<evidence type="ECO:0000313" key="2">
    <source>
        <dbReference type="EMBL" id="BBF92574.1"/>
    </source>
</evidence>
<dbReference type="AlphaFoldDB" id="A0A348FZ41"/>
<dbReference type="InterPro" id="IPR006311">
    <property type="entry name" value="TAT_signal"/>
</dbReference>
<sequence>MTDTQLHRRAFVFGAVALGAAALTIGSGSAEAAPASPIPPGTPEDATAFDALFRPERDTVKAETVQWRTRCYWDRWGRRVCVRQRWVCWWHRGRRVCGWR</sequence>
<feature type="signal peptide" evidence="1">
    <location>
        <begin position="1"/>
        <end position="32"/>
    </location>
</feature>
<keyword evidence="1" id="KW-0732">Signal</keyword>
<organism evidence="2 3">
    <name type="scientific">Blastochloris tepida</name>
    <dbReference type="NCBI Taxonomy" id="2233851"/>
    <lineage>
        <taxon>Bacteria</taxon>
        <taxon>Pseudomonadati</taxon>
        <taxon>Pseudomonadota</taxon>
        <taxon>Alphaproteobacteria</taxon>
        <taxon>Hyphomicrobiales</taxon>
        <taxon>Blastochloridaceae</taxon>
        <taxon>Blastochloris</taxon>
    </lineage>
</organism>
<feature type="chain" id="PRO_5017021690" description="Protamine-2 (Modular protein)" evidence="1">
    <location>
        <begin position="33"/>
        <end position="100"/>
    </location>
</feature>
<protein>
    <recommendedName>
        <fullName evidence="4">Protamine-2 (Modular protein)</fullName>
    </recommendedName>
</protein>
<evidence type="ECO:0000256" key="1">
    <source>
        <dbReference type="SAM" id="SignalP"/>
    </source>
</evidence>
<proteinExistence type="predicted"/>
<reference evidence="2 3" key="1">
    <citation type="submission" date="2018-08" db="EMBL/GenBank/DDBJ databases">
        <title>Complete genome sequencing of Blastochloris tepida GI.</title>
        <authorList>
            <person name="Tsukatani Y."/>
            <person name="Mori H."/>
        </authorList>
    </citation>
    <scope>NUCLEOTIDE SEQUENCE [LARGE SCALE GENOMIC DNA]</scope>
    <source>
        <strain evidence="2 3">GI</strain>
    </source>
</reference>
<accession>A0A348FZ41</accession>
<name>A0A348FZ41_9HYPH</name>
<dbReference type="RefSeq" id="WP_126398555.1">
    <property type="nucleotide sequence ID" value="NZ_AP018907.1"/>
</dbReference>